<evidence type="ECO:0000256" key="1">
    <source>
        <dbReference type="SAM" id="Phobius"/>
    </source>
</evidence>
<reference evidence="2 3" key="1">
    <citation type="submission" date="2018-03" db="EMBL/GenBank/DDBJ databases">
        <title>Aquarubrobacter algicola gen. nov., sp. nov., a novel actinobacterium isolated from shallow eutrophic lake during the end of cyanobacterial harmful algal blooms.</title>
        <authorList>
            <person name="Chun S.J."/>
        </authorList>
    </citation>
    <scope>NUCLEOTIDE SEQUENCE [LARGE SCALE GENOMIC DNA]</scope>
    <source>
        <strain evidence="2 3">Seoho-28</strain>
    </source>
</reference>
<dbReference type="Proteomes" id="UP000240739">
    <property type="component" value="Unassembled WGS sequence"/>
</dbReference>
<accession>A0A2T4UES4</accession>
<dbReference type="AlphaFoldDB" id="A0A2T4UES4"/>
<keyword evidence="1" id="KW-0812">Transmembrane</keyword>
<name>A0A2T4UES4_9ACTN</name>
<comment type="caution">
    <text evidence="2">The sequence shown here is derived from an EMBL/GenBank/DDBJ whole genome shotgun (WGS) entry which is preliminary data.</text>
</comment>
<dbReference type="RefSeq" id="WP_107569941.1">
    <property type="nucleotide sequence ID" value="NZ_PYYB01000002.1"/>
</dbReference>
<keyword evidence="1" id="KW-1133">Transmembrane helix</keyword>
<protein>
    <submittedName>
        <fullName evidence="2">Uncharacterized protein</fullName>
    </submittedName>
</protein>
<proteinExistence type="predicted"/>
<feature type="transmembrane region" description="Helical" evidence="1">
    <location>
        <begin position="73"/>
        <end position="90"/>
    </location>
</feature>
<keyword evidence="1" id="KW-0472">Membrane</keyword>
<sequence>MTPTRADRLSTPLVALDAPANAISDVLNDAIPWLWWPLRVPARDAPLTASAHALYAVHGTVALLAARRLSGRALPTGASLALGLLSWLWFTGAWDRRARRLAAGAR</sequence>
<organism evidence="2 3">
    <name type="scientific">Paraconexibacter algicola</name>
    <dbReference type="NCBI Taxonomy" id="2133960"/>
    <lineage>
        <taxon>Bacteria</taxon>
        <taxon>Bacillati</taxon>
        <taxon>Actinomycetota</taxon>
        <taxon>Thermoleophilia</taxon>
        <taxon>Solirubrobacterales</taxon>
        <taxon>Paraconexibacteraceae</taxon>
        <taxon>Paraconexibacter</taxon>
    </lineage>
</organism>
<keyword evidence="3" id="KW-1185">Reference proteome</keyword>
<evidence type="ECO:0000313" key="3">
    <source>
        <dbReference type="Proteomes" id="UP000240739"/>
    </source>
</evidence>
<gene>
    <name evidence="2" type="ORF">C7Y72_14655</name>
</gene>
<evidence type="ECO:0000313" key="2">
    <source>
        <dbReference type="EMBL" id="PTL56222.1"/>
    </source>
</evidence>
<dbReference type="EMBL" id="PYYB01000002">
    <property type="protein sequence ID" value="PTL56222.1"/>
    <property type="molecule type" value="Genomic_DNA"/>
</dbReference>